<organism evidence="1 2">
    <name type="scientific">Cardidatus Bartonella washoeensis 085-0475</name>
    <dbReference type="NCBI Taxonomy" id="1094564"/>
    <lineage>
        <taxon>Bacteria</taxon>
        <taxon>Pseudomonadati</taxon>
        <taxon>Pseudomonadota</taxon>
        <taxon>Alphaproteobacteria</taxon>
        <taxon>Hyphomicrobiales</taxon>
        <taxon>Bartonellaceae</taxon>
        <taxon>Bartonella</taxon>
    </lineage>
</organism>
<dbReference type="OrthoDB" id="6899at773"/>
<comment type="caution">
    <text evidence="1">The sequence shown here is derived from an EMBL/GenBank/DDBJ whole genome shotgun (WGS) entry which is preliminary data.</text>
</comment>
<evidence type="ECO:0000313" key="2">
    <source>
        <dbReference type="Proteomes" id="UP000002646"/>
    </source>
</evidence>
<dbReference type="STRING" id="1094564.MCW_00827"/>
<dbReference type="HOGENOM" id="CLU_1419010_0_0_5"/>
<reference evidence="1 2" key="1">
    <citation type="submission" date="2012-03" db="EMBL/GenBank/DDBJ databases">
        <title>The Genome Sequence of Bartonella washoensis 085-0475.</title>
        <authorList>
            <consortium name="The Broad Institute Genome Sequencing Platform"/>
            <consortium name="The Broad Institute Genome Sequencing Center for Infectious Disease"/>
            <person name="Feldgarden M."/>
            <person name="Kirby J."/>
            <person name="Kosoy M."/>
            <person name="Birtles R."/>
            <person name="Probert W.S."/>
            <person name="Chiaraviglio L."/>
            <person name="Young S.K."/>
            <person name="Zeng Q."/>
            <person name="Gargeya S."/>
            <person name="Fitzgerald M."/>
            <person name="Haas B."/>
            <person name="Abouelleil A."/>
            <person name="Alvarado L."/>
            <person name="Arachchi H.M."/>
            <person name="Berlin A."/>
            <person name="Chapman S.B."/>
            <person name="Gearin G."/>
            <person name="Goldberg J."/>
            <person name="Griggs A."/>
            <person name="Gujja S."/>
            <person name="Hansen M."/>
            <person name="Heiman D."/>
            <person name="Howarth C."/>
            <person name="Larimer J."/>
            <person name="Lui A."/>
            <person name="MacDonald P.J.P."/>
            <person name="McCowen C."/>
            <person name="Montmayeur A."/>
            <person name="Murphy C."/>
            <person name="Neiman D."/>
            <person name="Pearson M."/>
            <person name="Priest M."/>
            <person name="Roberts A."/>
            <person name="Saif S."/>
            <person name="Shea T."/>
            <person name="Sisk P."/>
            <person name="Stolte C."/>
            <person name="Sykes S."/>
            <person name="Wortman J."/>
            <person name="Nusbaum C."/>
            <person name="Birren B."/>
        </authorList>
    </citation>
    <scope>NUCLEOTIDE SEQUENCE [LARGE SCALE GENOMIC DNA]</scope>
    <source>
        <strain evidence="1 2">085-0475</strain>
    </source>
</reference>
<dbReference type="Proteomes" id="UP000002646">
    <property type="component" value="Unassembled WGS sequence"/>
</dbReference>
<dbReference type="EMBL" id="AILX01000007">
    <property type="protein sequence ID" value="EJF85840.1"/>
    <property type="molecule type" value="Genomic_DNA"/>
</dbReference>
<gene>
    <name evidence="1" type="ORF">MCW_00827</name>
</gene>
<evidence type="ECO:0000313" key="1">
    <source>
        <dbReference type="EMBL" id="EJF85840.1"/>
    </source>
</evidence>
<proteinExistence type="predicted"/>
<accession>J1JNE5</accession>
<dbReference type="AlphaFoldDB" id="J1JNE5"/>
<name>J1JNE5_9HYPH</name>
<dbReference type="PATRIC" id="fig|1094564.3.peg.960"/>
<protein>
    <submittedName>
        <fullName evidence="1">Uncharacterized protein</fullName>
    </submittedName>
</protein>
<sequence>MWFRQSVFAGSSREEDISLIAGLDGAVTSVAMINENTTVLEAPSHFCSVDKMVKILLQTIDNGVLVKTILSIGGVSKQVSIIRLKVNPESFLVLCPPLEAKEFECEKEFFCFMPELVPRHFTWKMDKSGWLFNVSKDLAQIIWHVSSSILGSNFHELANQFNDERYQVLSGFIEAAMPWSKQAVQSPVDGC</sequence>